<dbReference type="Gene3D" id="3.40.190.10">
    <property type="entry name" value="Periplasmic binding protein-like II"/>
    <property type="match status" value="1"/>
</dbReference>
<evidence type="ECO:0000313" key="1">
    <source>
        <dbReference type="EMBL" id="SVA41680.1"/>
    </source>
</evidence>
<sequence length="326" mass="35433">MSVLKFIVKAGTTALGALMMMAPIQAILAEDYPSAPVQVTVAYGPGGATDFQARIVTMMAGKEKYLNMPIVIFNKPGAGGQKGWNWFAGKASTDGHQLAAYNVPHFIAQSIKFDTKYNINNLEPIANWGADPAVLIAPKDSPFNSVADVVAHAKANPGTITVSGAGLYVGHHIAHLQFERAADIKLKYIPAGGGVKAMKMVLGNQVMAGFNNLSDAYRQGDRIKILGVADNQREEMFLPDVPTFKEQGIDVDDSSVNFRGIMARKGTPQEVIDFLAERVHLMFQDKKVAKKMKAGGSPLRIMTRDEVLAMWAERQPYLEDLLKGLD</sequence>
<dbReference type="PANTHER" id="PTHR42928:SF5">
    <property type="entry name" value="BLR1237 PROTEIN"/>
    <property type="match status" value="1"/>
</dbReference>
<organism evidence="1">
    <name type="scientific">marine metagenome</name>
    <dbReference type="NCBI Taxonomy" id="408172"/>
    <lineage>
        <taxon>unclassified sequences</taxon>
        <taxon>metagenomes</taxon>
        <taxon>ecological metagenomes</taxon>
    </lineage>
</organism>
<name>A0A381VMZ3_9ZZZZ</name>
<evidence type="ECO:0008006" key="2">
    <source>
        <dbReference type="Google" id="ProtNLM"/>
    </source>
</evidence>
<dbReference type="Pfam" id="PF03401">
    <property type="entry name" value="TctC"/>
    <property type="match status" value="1"/>
</dbReference>
<protein>
    <recommendedName>
        <fullName evidence="2">C4-dicarboxylate ABC transporter substrate-binding protein</fullName>
    </recommendedName>
</protein>
<dbReference type="CDD" id="cd07012">
    <property type="entry name" value="PBP2_Bug_TTT"/>
    <property type="match status" value="1"/>
</dbReference>
<dbReference type="PANTHER" id="PTHR42928">
    <property type="entry name" value="TRICARBOXYLATE-BINDING PROTEIN"/>
    <property type="match status" value="1"/>
</dbReference>
<accession>A0A381VMZ3</accession>
<dbReference type="AlphaFoldDB" id="A0A381VMZ3"/>
<reference evidence="1" key="1">
    <citation type="submission" date="2018-05" db="EMBL/GenBank/DDBJ databases">
        <authorList>
            <person name="Lanie J.A."/>
            <person name="Ng W.-L."/>
            <person name="Kazmierczak K.M."/>
            <person name="Andrzejewski T.M."/>
            <person name="Davidsen T.M."/>
            <person name="Wayne K.J."/>
            <person name="Tettelin H."/>
            <person name="Glass J.I."/>
            <person name="Rusch D."/>
            <person name="Podicherti R."/>
            <person name="Tsui H.-C.T."/>
            <person name="Winkler M.E."/>
        </authorList>
    </citation>
    <scope>NUCLEOTIDE SEQUENCE</scope>
</reference>
<gene>
    <name evidence="1" type="ORF">METZ01_LOCUS94534</name>
</gene>
<dbReference type="PIRSF" id="PIRSF017082">
    <property type="entry name" value="YflP"/>
    <property type="match status" value="1"/>
</dbReference>
<dbReference type="Gene3D" id="3.40.190.150">
    <property type="entry name" value="Bordetella uptake gene, domain 1"/>
    <property type="match status" value="1"/>
</dbReference>
<dbReference type="EMBL" id="UINC01009288">
    <property type="protein sequence ID" value="SVA41680.1"/>
    <property type="molecule type" value="Genomic_DNA"/>
</dbReference>
<proteinExistence type="predicted"/>
<dbReference type="InterPro" id="IPR005064">
    <property type="entry name" value="BUG"/>
</dbReference>
<dbReference type="InterPro" id="IPR042100">
    <property type="entry name" value="Bug_dom1"/>
</dbReference>